<feature type="transmembrane region" description="Helical" evidence="1">
    <location>
        <begin position="370"/>
        <end position="390"/>
    </location>
</feature>
<dbReference type="EMBL" id="JBHSMC010000013">
    <property type="protein sequence ID" value="MFC5464994.1"/>
    <property type="molecule type" value="Genomic_DNA"/>
</dbReference>
<dbReference type="Pfam" id="PF12679">
    <property type="entry name" value="ABC2_membrane_2"/>
    <property type="match status" value="1"/>
</dbReference>
<organism evidence="2 3">
    <name type="scientific">Lederbergia graminis</name>
    <dbReference type="NCBI Taxonomy" id="735518"/>
    <lineage>
        <taxon>Bacteria</taxon>
        <taxon>Bacillati</taxon>
        <taxon>Bacillota</taxon>
        <taxon>Bacilli</taxon>
        <taxon>Bacillales</taxon>
        <taxon>Bacillaceae</taxon>
        <taxon>Lederbergia</taxon>
    </lineage>
</organism>
<keyword evidence="3" id="KW-1185">Reference proteome</keyword>
<gene>
    <name evidence="2" type="ORF">ACFPM4_09535</name>
</gene>
<feature type="transmembrane region" description="Helical" evidence="1">
    <location>
        <begin position="282"/>
        <end position="298"/>
    </location>
</feature>
<feature type="transmembrane region" description="Helical" evidence="1">
    <location>
        <begin position="175"/>
        <end position="193"/>
    </location>
</feature>
<proteinExistence type="predicted"/>
<feature type="transmembrane region" description="Helical" evidence="1">
    <location>
        <begin position="225"/>
        <end position="246"/>
    </location>
</feature>
<accession>A0ABW0LGR1</accession>
<keyword evidence="1" id="KW-0812">Transmembrane</keyword>
<sequence length="404" mass="46287">MKSMLIHEWKMMVKSKKNVLFVMALVVLILSYCFIFQPNKETNDTFDPEKAKQQIQNLEAVQQGKKARGATGFSTMSGRAVYAENEYSIKLLSKLVTSYEDGDFVRFAHLKLLDFLKNGVPTDEKLLEQSIFLSNDYQFAFNQTTLRYQGYLEEELPVTYEMIEQKTALQTIQNILLGTAVLGIIFVAIYFSSDMLTRDRQNKTVLQGLPIGWYRLINIKSFVSFSYTIIILAALLVIASIVLTILNGFGSFDIRVPITLPRAEPEYGFSFNQYDTISLGKFLMKGLAFFFILIYLFIRLNAMLGLLFKNAWLVLMVSTVLLFSELIYFSRTTNKLFGIDISNFPQTYFEFGKIISGEKMFLVNVESITYGKGLIVLAITLLIIEIALYVTSRFITKRRFYHGV</sequence>
<protein>
    <submittedName>
        <fullName evidence="2">ABC transporter permease subunit</fullName>
    </submittedName>
</protein>
<dbReference type="RefSeq" id="WP_382350686.1">
    <property type="nucleotide sequence ID" value="NZ_JBHSMC010000013.1"/>
</dbReference>
<evidence type="ECO:0000313" key="2">
    <source>
        <dbReference type="EMBL" id="MFC5464994.1"/>
    </source>
</evidence>
<reference evidence="3" key="1">
    <citation type="journal article" date="2019" name="Int. J. Syst. Evol. Microbiol.">
        <title>The Global Catalogue of Microorganisms (GCM) 10K type strain sequencing project: providing services to taxonomists for standard genome sequencing and annotation.</title>
        <authorList>
            <consortium name="The Broad Institute Genomics Platform"/>
            <consortium name="The Broad Institute Genome Sequencing Center for Infectious Disease"/>
            <person name="Wu L."/>
            <person name="Ma J."/>
        </authorList>
    </citation>
    <scope>NUCLEOTIDE SEQUENCE [LARGE SCALE GENOMIC DNA]</scope>
    <source>
        <strain evidence="3">CGMCC 1.12237</strain>
    </source>
</reference>
<evidence type="ECO:0000313" key="3">
    <source>
        <dbReference type="Proteomes" id="UP001596147"/>
    </source>
</evidence>
<comment type="caution">
    <text evidence="2">The sequence shown here is derived from an EMBL/GenBank/DDBJ whole genome shotgun (WGS) entry which is preliminary data.</text>
</comment>
<dbReference type="Proteomes" id="UP001596147">
    <property type="component" value="Unassembled WGS sequence"/>
</dbReference>
<keyword evidence="1" id="KW-1133">Transmembrane helix</keyword>
<feature type="transmembrane region" description="Helical" evidence="1">
    <location>
        <begin position="310"/>
        <end position="329"/>
    </location>
</feature>
<evidence type="ECO:0000256" key="1">
    <source>
        <dbReference type="SAM" id="Phobius"/>
    </source>
</evidence>
<name>A0ABW0LGR1_9BACI</name>
<keyword evidence="1" id="KW-0472">Membrane</keyword>